<dbReference type="Gene3D" id="3.90.1200.10">
    <property type="match status" value="1"/>
</dbReference>
<dbReference type="HAMAP" id="MF_01678">
    <property type="entry name" value="Salvage_MtnA"/>
    <property type="match status" value="1"/>
</dbReference>
<dbReference type="Pfam" id="PF01008">
    <property type="entry name" value="IF-2B"/>
    <property type="match status" value="1"/>
</dbReference>
<keyword evidence="11 12" id="KW-0539">Nucleus</keyword>
<keyword evidence="16" id="KW-1185">Reference proteome</keyword>
<dbReference type="PANTHER" id="PTHR34273">
    <property type="entry name" value="METHYLTHIORIBOSE KINASE"/>
    <property type="match status" value="1"/>
</dbReference>
<proteinExistence type="inferred from homology"/>
<evidence type="ECO:0000256" key="6">
    <source>
        <dbReference type="ARBA" id="ARBA00022741"/>
    </source>
</evidence>
<keyword evidence="9 12" id="KW-0486">Methionine biosynthesis</keyword>
<dbReference type="GO" id="GO:0019509">
    <property type="term" value="P:L-methionine salvage from methylthioadenosine"/>
    <property type="evidence" value="ECO:0007669"/>
    <property type="project" value="UniProtKB-UniRule"/>
</dbReference>
<evidence type="ECO:0000256" key="7">
    <source>
        <dbReference type="ARBA" id="ARBA00022777"/>
    </source>
</evidence>
<evidence type="ECO:0000256" key="11">
    <source>
        <dbReference type="ARBA" id="ARBA00023242"/>
    </source>
</evidence>
<dbReference type="AlphaFoldDB" id="A0AAW1PX22"/>
<comment type="subcellular location">
    <subcellularLocation>
        <location evidence="12">Cytoplasm</location>
    </subcellularLocation>
    <subcellularLocation>
        <location evidence="12">Nucleus</location>
    </subcellularLocation>
</comment>
<dbReference type="GO" id="GO:0005737">
    <property type="term" value="C:cytoplasm"/>
    <property type="evidence" value="ECO:0007669"/>
    <property type="project" value="UniProtKB-SubCell"/>
</dbReference>
<dbReference type="NCBIfam" id="NF004326">
    <property type="entry name" value="PRK05720.1"/>
    <property type="match status" value="1"/>
</dbReference>
<organism evidence="15 16">
    <name type="scientific">[Myrmecia] bisecta</name>
    <dbReference type="NCBI Taxonomy" id="41462"/>
    <lineage>
        <taxon>Eukaryota</taxon>
        <taxon>Viridiplantae</taxon>
        <taxon>Chlorophyta</taxon>
        <taxon>core chlorophytes</taxon>
        <taxon>Trebouxiophyceae</taxon>
        <taxon>Trebouxiales</taxon>
        <taxon>Trebouxiaceae</taxon>
        <taxon>Myrmecia</taxon>
    </lineage>
</organism>
<keyword evidence="7" id="KW-0418">Kinase</keyword>
<dbReference type="InterPro" id="IPR042529">
    <property type="entry name" value="IF_2B-like_C"/>
</dbReference>
<accession>A0AAW1PX22</accession>
<evidence type="ECO:0000256" key="5">
    <source>
        <dbReference type="ARBA" id="ARBA00022679"/>
    </source>
</evidence>
<evidence type="ECO:0000256" key="9">
    <source>
        <dbReference type="ARBA" id="ARBA00023167"/>
    </source>
</evidence>
<comment type="caution">
    <text evidence="15">The sequence shown here is derived from an EMBL/GenBank/DDBJ whole genome shotgun (WGS) entry which is preliminary data.</text>
</comment>
<dbReference type="Gene3D" id="3.40.50.10470">
    <property type="entry name" value="Translation initiation factor eif-2b, domain 2"/>
    <property type="match status" value="1"/>
</dbReference>
<dbReference type="InterPro" id="IPR000649">
    <property type="entry name" value="IF-2B-related"/>
</dbReference>
<dbReference type="PANTHER" id="PTHR34273:SF2">
    <property type="entry name" value="METHYLTHIORIBOSE KINASE"/>
    <property type="match status" value="1"/>
</dbReference>
<comment type="pathway">
    <text evidence="12">Amino-acid biosynthesis; L-methionine biosynthesis via salvage pathway; L-methionine from S-methyl-5-thio-alpha-D-ribose 1-phosphate: step 1/6.</text>
</comment>
<dbReference type="GO" id="GO:0005524">
    <property type="term" value="F:ATP binding"/>
    <property type="evidence" value="ECO:0007669"/>
    <property type="project" value="UniProtKB-KW"/>
</dbReference>
<reference evidence="15 16" key="1">
    <citation type="journal article" date="2024" name="Nat. Commun.">
        <title>Phylogenomics reveals the evolutionary origins of lichenization in chlorophyte algae.</title>
        <authorList>
            <person name="Puginier C."/>
            <person name="Libourel C."/>
            <person name="Otte J."/>
            <person name="Skaloud P."/>
            <person name="Haon M."/>
            <person name="Grisel S."/>
            <person name="Petersen M."/>
            <person name="Berrin J.G."/>
            <person name="Delaux P.M."/>
            <person name="Dal Grande F."/>
            <person name="Keller J."/>
        </authorList>
    </citation>
    <scope>NUCLEOTIDE SEQUENCE [LARGE SCALE GENOMIC DNA]</scope>
    <source>
        <strain evidence="15 16">SAG 2043</strain>
    </source>
</reference>
<gene>
    <name evidence="15" type="ORF">WJX72_009716</name>
</gene>
<keyword evidence="3 12" id="KW-0963">Cytoplasm</keyword>
<evidence type="ECO:0000256" key="8">
    <source>
        <dbReference type="ARBA" id="ARBA00022840"/>
    </source>
</evidence>
<evidence type="ECO:0000256" key="13">
    <source>
        <dbReference type="SAM" id="MobiDB-lite"/>
    </source>
</evidence>
<evidence type="ECO:0000259" key="14">
    <source>
        <dbReference type="Pfam" id="PF01636"/>
    </source>
</evidence>
<dbReference type="NCBIfam" id="TIGR00524">
    <property type="entry name" value="eIF-2B_rel"/>
    <property type="match status" value="1"/>
</dbReference>
<comment type="similarity">
    <text evidence="12">Belongs to the eIF-2B alpha/beta/delta subunits family. MtnA subfamily.</text>
</comment>
<sequence length="830" mass="89350">MGSLQAIRYERGSLQLLDQRKLPLESIFIPIVGPEAAWTAIKDMAVRGAPAIAIAAALALAADLVHKGDGSQFASASEAAAYVQEQLAYLVTSRPTAVNLGDAAERLTKVAHTAAASANATGKSVTADVVQACEAMLADDVTANKAIGRFGAEGLLSAVEQSGRGRGKGQAVRVLTHCNTGSLATAEYGTALGVVRSLAEQGRLEHAYCTETRPYNQGARLTAYELVHDGLPATLICDSAAGALMAAGKVDAVVVGADRIAANGDTANKIGTFSLAVNAAHHRIPFFVAAPTTTLDPNLADGSLITIEQRPAEEVTHYQGRRIAAEGINVWNPSFDVTPQALVHGVITERGLIPKAKSGFAVRTFLEDQGMLADHHRGPSEEGPAANGVDCAQQENGVSSDEAPANSGSSIPGFRALDVDSVKDYLAGKPDLADRLGRSSSKPEWKVKEVGDGNINYVYIVEGPSGALCVKQALPYIRIAHDWKLTQDRVRFEADALREEARYCPEHVPEVYLYDPQLAVIVMQYLPPPHIILRVGLTQGKIYPRLAEHLAKFLAQTLFRTSLLALDSATWREKVAMFRNGDMCRLTEQVIFTDPYYAAPVNRHTSPQLDAEALALREDVEAKVAATQLKAKFCETAQALLHGDMHTGSLMVTSTSTFAIDAEFAVYGPIAFDVGKMMANLLLAYYAADGQASEGDDRTEQKRWLLQSVVDLWTKFSAQFLALWDAESQGGDLYRAELFGADATAGQQTRQAAQDSFMADLFTDALAFGGAVMIRRIVGIAHIIDFESIKDADRRAACEKRALHFGRELLVEPQAFHNVERVVRLAADQL</sequence>
<dbReference type="EC" id="5.3.1.23" evidence="12"/>
<dbReference type="GO" id="GO:0046523">
    <property type="term" value="F:S-methyl-5-thioribose-1-phosphate isomerase activity"/>
    <property type="evidence" value="ECO:0007669"/>
    <property type="project" value="UniProtKB-UniRule"/>
</dbReference>
<dbReference type="InterPro" id="IPR005251">
    <property type="entry name" value="IF-M1Pi"/>
</dbReference>
<evidence type="ECO:0000256" key="1">
    <source>
        <dbReference type="ARBA" id="ARBA00010165"/>
    </source>
</evidence>
<evidence type="ECO:0000256" key="12">
    <source>
        <dbReference type="HAMAP-Rule" id="MF_03119"/>
    </source>
</evidence>
<evidence type="ECO:0000256" key="2">
    <source>
        <dbReference type="ARBA" id="ARBA00011738"/>
    </source>
</evidence>
<keyword evidence="10 12" id="KW-0413">Isomerase</keyword>
<dbReference type="FunFam" id="3.40.50.10470:FF:000003">
    <property type="entry name" value="Methylthioribose-1-phosphate isomerase"/>
    <property type="match status" value="1"/>
</dbReference>
<dbReference type="InterPro" id="IPR011009">
    <property type="entry name" value="Kinase-like_dom_sf"/>
</dbReference>
<comment type="subunit">
    <text evidence="2">Homodimer.</text>
</comment>
<feature type="region of interest" description="Disordered" evidence="13">
    <location>
        <begin position="373"/>
        <end position="412"/>
    </location>
</feature>
<dbReference type="Gene3D" id="1.20.120.420">
    <property type="entry name" value="translation initiation factor eif-2b, domain 1"/>
    <property type="match status" value="1"/>
</dbReference>
<dbReference type="InterPro" id="IPR011559">
    <property type="entry name" value="Initiation_fac_2B_a/b/d"/>
</dbReference>
<feature type="active site" description="Proton donor" evidence="12">
    <location>
        <position position="258"/>
    </location>
</feature>
<keyword evidence="6" id="KW-0547">Nucleotide-binding</keyword>
<protein>
    <recommendedName>
        <fullName evidence="12">Methylthioribose-1-phosphate isomerase</fullName>
        <shortName evidence="12">M1Pi</shortName>
        <shortName evidence="12">MTR-1-P isomerase</shortName>
        <ecNumber evidence="12">5.3.1.23</ecNumber>
    </recommendedName>
    <alternativeName>
        <fullName evidence="12">S-methyl-5-thioribose-1-phosphate isomerase</fullName>
    </alternativeName>
    <alternativeName>
        <fullName evidence="12">Translation initiation factor eIF-2B subunit alpha/beta/delta-like protein</fullName>
    </alternativeName>
</protein>
<dbReference type="SUPFAM" id="SSF100950">
    <property type="entry name" value="NagB/RpiA/CoA transferase-like"/>
    <property type="match status" value="1"/>
</dbReference>
<evidence type="ECO:0000256" key="10">
    <source>
        <dbReference type="ARBA" id="ARBA00023235"/>
    </source>
</evidence>
<dbReference type="Pfam" id="PF01636">
    <property type="entry name" value="APH"/>
    <property type="match status" value="1"/>
</dbReference>
<keyword evidence="5" id="KW-0808">Transferase</keyword>
<dbReference type="EMBL" id="JALJOR010000004">
    <property type="protein sequence ID" value="KAK9818261.1"/>
    <property type="molecule type" value="Genomic_DNA"/>
</dbReference>
<dbReference type="NCBIfam" id="TIGR01767">
    <property type="entry name" value="MTRK"/>
    <property type="match status" value="1"/>
</dbReference>
<keyword evidence="4 12" id="KW-0028">Amino-acid biosynthesis</keyword>
<name>A0AAW1PX22_9CHLO</name>
<feature type="domain" description="Aminoglycoside phosphotransferase" evidence="14">
    <location>
        <begin position="447"/>
        <end position="681"/>
    </location>
</feature>
<dbReference type="Gene3D" id="3.30.200.20">
    <property type="entry name" value="Phosphorylase Kinase, domain 1"/>
    <property type="match status" value="1"/>
</dbReference>
<comment type="catalytic activity">
    <reaction evidence="12">
        <text>5-(methylsulfanyl)-alpha-D-ribose 1-phosphate = 5-(methylsulfanyl)-D-ribulose 1-phosphate</text>
        <dbReference type="Rhea" id="RHEA:19989"/>
        <dbReference type="ChEBI" id="CHEBI:58533"/>
        <dbReference type="ChEBI" id="CHEBI:58548"/>
        <dbReference type="EC" id="5.3.1.23"/>
    </reaction>
</comment>
<keyword evidence="8" id="KW-0067">ATP-binding</keyword>
<dbReference type="FunFam" id="1.20.120.420:FF:000003">
    <property type="entry name" value="Methylthioribose-1-phosphate isomerase"/>
    <property type="match status" value="1"/>
</dbReference>
<dbReference type="InterPro" id="IPR027363">
    <property type="entry name" value="M1Pi_N"/>
</dbReference>
<dbReference type="SUPFAM" id="SSF56112">
    <property type="entry name" value="Protein kinase-like (PK-like)"/>
    <property type="match status" value="1"/>
</dbReference>
<dbReference type="Proteomes" id="UP001489004">
    <property type="component" value="Unassembled WGS sequence"/>
</dbReference>
<dbReference type="NCBIfam" id="TIGR00512">
    <property type="entry name" value="salvage_mtnA"/>
    <property type="match status" value="1"/>
</dbReference>
<evidence type="ECO:0000313" key="15">
    <source>
        <dbReference type="EMBL" id="KAK9818261.1"/>
    </source>
</evidence>
<dbReference type="GO" id="GO:0046522">
    <property type="term" value="F:S-methyl-5-thioribose kinase activity"/>
    <property type="evidence" value="ECO:0007669"/>
    <property type="project" value="InterPro"/>
</dbReference>
<dbReference type="InterPro" id="IPR002575">
    <property type="entry name" value="Aminoglycoside_PTrfase"/>
</dbReference>
<evidence type="ECO:0000256" key="4">
    <source>
        <dbReference type="ARBA" id="ARBA00022605"/>
    </source>
</evidence>
<evidence type="ECO:0000313" key="16">
    <source>
        <dbReference type="Proteomes" id="UP001489004"/>
    </source>
</evidence>
<dbReference type="InterPro" id="IPR009212">
    <property type="entry name" value="Methylthioribose_kinase"/>
</dbReference>
<evidence type="ECO:0000256" key="3">
    <source>
        <dbReference type="ARBA" id="ARBA00022490"/>
    </source>
</evidence>
<dbReference type="GO" id="GO:0005634">
    <property type="term" value="C:nucleus"/>
    <property type="evidence" value="ECO:0007669"/>
    <property type="project" value="UniProtKB-SubCell"/>
</dbReference>
<dbReference type="InterPro" id="IPR037171">
    <property type="entry name" value="NagB/RpiA_transferase-like"/>
</dbReference>
<comment type="similarity">
    <text evidence="1">Belongs to the methylthioribose kinase family.</text>
</comment>
<feature type="site" description="Transition state stabilizer" evidence="12">
    <location>
        <position position="178"/>
    </location>
</feature>
<comment type="function">
    <text evidence="12">Catalyzes the interconversion of methylthioribose-1-phosphate (MTR-1-P) into methylthioribulose-1-phosphate (MTRu-1-P).</text>
</comment>